<dbReference type="InterPro" id="IPR019794">
    <property type="entry name" value="Peroxidases_AS"/>
</dbReference>
<comment type="subcellular location">
    <subcellularLocation>
        <location evidence="2 20">Secreted</location>
    </subcellularLocation>
</comment>
<evidence type="ECO:0000256" key="12">
    <source>
        <dbReference type="ARBA" id="ARBA00023157"/>
    </source>
</evidence>
<keyword evidence="13" id="KW-0325">Glycoprotein</keyword>
<dbReference type="GO" id="GO:0140825">
    <property type="term" value="F:lactoperoxidase activity"/>
    <property type="evidence" value="ECO:0007669"/>
    <property type="project" value="UniProtKB-EC"/>
</dbReference>
<dbReference type="GO" id="GO:0006979">
    <property type="term" value="P:response to oxidative stress"/>
    <property type="evidence" value="ECO:0007669"/>
    <property type="project" value="UniProtKB-UniRule"/>
</dbReference>
<sequence length="376" mass="40756">MRGERWSRERLVPTTNSSPCSPPMAAATAPTSLLLLLLVSCTVVFSSTSEAFDYPPLVKGLSFDYYKTSCPSLESVVKKYLTQEFKKNVGLAAALLRVHFHDCFVQGCDGSILLDGSAGGPGEQDAPPNLTLRPAAFKAINELQVLVTQACGQTVSCADISALAARDSVHLSGGPGYKVPFGRRDGLTFATQAEVLNSLPPPTSNVTALLAALSKLNLDANDLVTLSGGHTIGIGHCTSFENRLFPSQDPNMDKTFAKNLYLTCPVKNTTNTTVLDIRTPDTFDNKYYLDLMNRQGLFTSDQDLYTNKTTKSIVLDFAVNQTLFFEKFVYSMTKMGQLSVLTGNNGEIRTNCSAINKSSKSLWSVVEDEEGRSDAL</sequence>
<protein>
    <recommendedName>
        <fullName evidence="4 20">Peroxidase</fullName>
        <ecNumber evidence="4 20">1.11.1.7</ecNumber>
    </recommendedName>
</protein>
<dbReference type="InterPro" id="IPR000823">
    <property type="entry name" value="Peroxidase_pln"/>
</dbReference>
<feature type="disulfide bond" evidence="19">
    <location>
        <begin position="70"/>
        <end position="151"/>
    </location>
</feature>
<feature type="active site" description="Proton acceptor" evidence="15">
    <location>
        <position position="101"/>
    </location>
</feature>
<feature type="site" description="Transition state stabilizer" evidence="18">
    <location>
        <position position="97"/>
    </location>
</feature>
<dbReference type="PRINTS" id="PR00458">
    <property type="entry name" value="PEROXIDASE"/>
</dbReference>
<evidence type="ECO:0000256" key="15">
    <source>
        <dbReference type="PIRSR" id="PIRSR600823-1"/>
    </source>
</evidence>
<keyword evidence="11 17" id="KW-0408">Iron</keyword>
<comment type="catalytic activity">
    <reaction evidence="1 20">
        <text>2 a phenolic donor + H2O2 = 2 a phenolic radical donor + 2 H2O</text>
        <dbReference type="Rhea" id="RHEA:56136"/>
        <dbReference type="ChEBI" id="CHEBI:15377"/>
        <dbReference type="ChEBI" id="CHEBI:16240"/>
        <dbReference type="ChEBI" id="CHEBI:139520"/>
        <dbReference type="ChEBI" id="CHEBI:139521"/>
        <dbReference type="EC" id="1.11.1.7"/>
    </reaction>
</comment>
<evidence type="ECO:0000256" key="13">
    <source>
        <dbReference type="ARBA" id="ARBA00023180"/>
    </source>
</evidence>
<feature type="binding site" evidence="16">
    <location>
        <position position="200"/>
    </location>
    <ligand>
        <name>substrate</name>
    </ligand>
</feature>
<keyword evidence="12 19" id="KW-1015">Disulfide bond</keyword>
<evidence type="ECO:0000256" key="9">
    <source>
        <dbReference type="ARBA" id="ARBA00022837"/>
    </source>
</evidence>
<evidence type="ECO:0000256" key="4">
    <source>
        <dbReference type="ARBA" id="ARBA00012313"/>
    </source>
</evidence>
<dbReference type="InterPro" id="IPR010255">
    <property type="entry name" value="Haem_peroxidase_sf"/>
</dbReference>
<keyword evidence="9 17" id="KW-0106">Calcium</keyword>
<comment type="similarity">
    <text evidence="3">Belongs to the peroxidase family. Ascorbate peroxidase subfamily.</text>
</comment>
<dbReference type="PROSITE" id="PS00435">
    <property type="entry name" value="PEROXIDASE_1"/>
    <property type="match status" value="1"/>
</dbReference>
<feature type="binding site" description="axial binding residue" evidence="17">
    <location>
        <position position="230"/>
    </location>
    <ligand>
        <name>heme b</name>
        <dbReference type="ChEBI" id="CHEBI:60344"/>
    </ligand>
    <ligandPart>
        <name>Fe</name>
        <dbReference type="ChEBI" id="CHEBI:18248"/>
    </ligandPart>
</feature>
<feature type="binding site" evidence="17">
    <location>
        <position position="111"/>
    </location>
    <ligand>
        <name>Ca(2+)</name>
        <dbReference type="ChEBI" id="CHEBI:29108"/>
        <label>1</label>
    </ligand>
</feature>
<comment type="caution">
    <text evidence="23">The sequence shown here is derived from an EMBL/GenBank/DDBJ whole genome shotgun (WGS) entry which is preliminary data.</text>
</comment>
<feature type="binding site" evidence="17">
    <location>
        <position position="102"/>
    </location>
    <ligand>
        <name>Ca(2+)</name>
        <dbReference type="ChEBI" id="CHEBI:29108"/>
        <label>1</label>
    </ligand>
</feature>
<name>A0A426Y7L3_ENSVE</name>
<dbReference type="PRINTS" id="PR00461">
    <property type="entry name" value="PLPEROXIDASE"/>
</dbReference>
<feature type="disulfide bond" evidence="19">
    <location>
        <begin position="157"/>
        <end position="352"/>
    </location>
</feature>
<evidence type="ECO:0000256" key="11">
    <source>
        <dbReference type="ARBA" id="ARBA00023004"/>
    </source>
</evidence>
<evidence type="ECO:0000256" key="20">
    <source>
        <dbReference type="RuleBase" id="RU362060"/>
    </source>
</evidence>
<feature type="binding site" evidence="17">
    <location>
        <position position="276"/>
    </location>
    <ligand>
        <name>Ca(2+)</name>
        <dbReference type="ChEBI" id="CHEBI:29108"/>
        <label>2</label>
    </ligand>
</feature>
<keyword evidence="10 20" id="KW-0560">Oxidoreductase</keyword>
<dbReference type="GO" id="GO:0005576">
    <property type="term" value="C:extracellular region"/>
    <property type="evidence" value="ECO:0007669"/>
    <property type="project" value="UniProtKB-SubCell"/>
</dbReference>
<evidence type="ECO:0000259" key="22">
    <source>
        <dbReference type="PROSITE" id="PS50873"/>
    </source>
</evidence>
<dbReference type="EMBL" id="AMZH03014398">
    <property type="protein sequence ID" value="RRT47709.1"/>
    <property type="molecule type" value="Genomic_DNA"/>
</dbReference>
<organism evidence="23 24">
    <name type="scientific">Ensete ventricosum</name>
    <name type="common">Abyssinian banana</name>
    <name type="synonym">Musa ensete</name>
    <dbReference type="NCBI Taxonomy" id="4639"/>
    <lineage>
        <taxon>Eukaryota</taxon>
        <taxon>Viridiplantae</taxon>
        <taxon>Streptophyta</taxon>
        <taxon>Embryophyta</taxon>
        <taxon>Tracheophyta</taxon>
        <taxon>Spermatophyta</taxon>
        <taxon>Magnoliopsida</taxon>
        <taxon>Liliopsida</taxon>
        <taxon>Zingiberales</taxon>
        <taxon>Musaceae</taxon>
        <taxon>Ensete</taxon>
    </lineage>
</organism>
<dbReference type="PANTHER" id="PTHR31517:SF48">
    <property type="entry name" value="PEROXIDASE 16-RELATED"/>
    <property type="match status" value="1"/>
</dbReference>
<feature type="binding site" evidence="17">
    <location>
        <position position="279"/>
    </location>
    <ligand>
        <name>Ca(2+)</name>
        <dbReference type="ChEBI" id="CHEBI:29108"/>
        <label>2</label>
    </ligand>
</feature>
<accession>A0A426Y7L3</accession>
<feature type="binding site" evidence="17">
    <location>
        <position position="284"/>
    </location>
    <ligand>
        <name>Ca(2+)</name>
        <dbReference type="ChEBI" id="CHEBI:29108"/>
        <label>2</label>
    </ligand>
</feature>
<evidence type="ECO:0000313" key="23">
    <source>
        <dbReference type="EMBL" id="RRT47709.1"/>
    </source>
</evidence>
<feature type="disulfide bond" evidence="19">
    <location>
        <begin position="237"/>
        <end position="264"/>
    </location>
</feature>
<dbReference type="EC" id="1.11.1.7" evidence="4 20"/>
<dbReference type="PANTHER" id="PTHR31517">
    <property type="match status" value="1"/>
</dbReference>
<keyword evidence="20" id="KW-0964">Secreted</keyword>
<dbReference type="InterPro" id="IPR002016">
    <property type="entry name" value="Haem_peroxidase"/>
</dbReference>
<dbReference type="GO" id="GO:0046872">
    <property type="term" value="F:metal ion binding"/>
    <property type="evidence" value="ECO:0007669"/>
    <property type="project" value="UniProtKB-UniRule"/>
</dbReference>
<dbReference type="Proteomes" id="UP000287651">
    <property type="component" value="Unassembled WGS sequence"/>
</dbReference>
<dbReference type="SUPFAM" id="SSF48113">
    <property type="entry name" value="Heme-dependent peroxidases"/>
    <property type="match status" value="1"/>
</dbReference>
<keyword evidence="8" id="KW-0732">Signal</keyword>
<gene>
    <name evidence="23" type="ORF">B296_00041706</name>
</gene>
<dbReference type="GO" id="GO:0042744">
    <property type="term" value="P:hydrogen peroxide catabolic process"/>
    <property type="evidence" value="ECO:0007669"/>
    <property type="project" value="UniProtKB-KW"/>
</dbReference>
<dbReference type="Gene3D" id="1.10.520.10">
    <property type="match status" value="1"/>
</dbReference>
<evidence type="ECO:0000256" key="16">
    <source>
        <dbReference type="PIRSR" id="PIRSR600823-2"/>
    </source>
</evidence>
<evidence type="ECO:0000256" key="2">
    <source>
        <dbReference type="ARBA" id="ARBA00004613"/>
    </source>
</evidence>
<evidence type="ECO:0000256" key="8">
    <source>
        <dbReference type="ARBA" id="ARBA00022729"/>
    </source>
</evidence>
<comment type="cofactor">
    <cofactor evidence="17 20">
        <name>Ca(2+)</name>
        <dbReference type="ChEBI" id="CHEBI:29108"/>
    </cofactor>
    <text evidence="17 20">Binds 2 calcium ions per subunit.</text>
</comment>
<evidence type="ECO:0000313" key="24">
    <source>
        <dbReference type="Proteomes" id="UP000287651"/>
    </source>
</evidence>
<evidence type="ECO:0000256" key="6">
    <source>
        <dbReference type="ARBA" id="ARBA00022617"/>
    </source>
</evidence>
<proteinExistence type="inferred from homology"/>
<keyword evidence="5 20" id="KW-0575">Peroxidase</keyword>
<dbReference type="InterPro" id="IPR019793">
    <property type="entry name" value="Peroxidases_heam-ligand_BS"/>
</dbReference>
<evidence type="ECO:0000256" key="18">
    <source>
        <dbReference type="PIRSR" id="PIRSR600823-4"/>
    </source>
</evidence>
<evidence type="ECO:0000256" key="7">
    <source>
        <dbReference type="ARBA" id="ARBA00022723"/>
    </source>
</evidence>
<dbReference type="GO" id="GO:0020037">
    <property type="term" value="F:heme binding"/>
    <property type="evidence" value="ECO:0007669"/>
    <property type="project" value="UniProtKB-UniRule"/>
</dbReference>
<feature type="binding site" evidence="17">
    <location>
        <position position="107"/>
    </location>
    <ligand>
        <name>Ca(2+)</name>
        <dbReference type="ChEBI" id="CHEBI:29108"/>
        <label>1</label>
    </ligand>
</feature>
<evidence type="ECO:0000256" key="19">
    <source>
        <dbReference type="PIRSR" id="PIRSR600823-5"/>
    </source>
</evidence>
<dbReference type="PROSITE" id="PS00436">
    <property type="entry name" value="PEROXIDASE_2"/>
    <property type="match status" value="1"/>
</dbReference>
<feature type="binding site" evidence="17">
    <location>
        <position position="109"/>
    </location>
    <ligand>
        <name>Ca(2+)</name>
        <dbReference type="ChEBI" id="CHEBI:29108"/>
        <label>1</label>
    </ligand>
</feature>
<comment type="cofactor">
    <cofactor evidence="17 20">
        <name>heme b</name>
        <dbReference type="ChEBI" id="CHEBI:60344"/>
    </cofactor>
    <text evidence="17 20">Binds 1 heme b (iron(II)-protoporphyrin IX) group per subunit.</text>
</comment>
<keyword evidence="6 20" id="KW-0349">Heme</keyword>
<comment type="similarity">
    <text evidence="20">Belongs to the peroxidase family. Classical plant (class III) peroxidase subfamily.</text>
</comment>
<evidence type="ECO:0000256" key="3">
    <source>
        <dbReference type="ARBA" id="ARBA00006873"/>
    </source>
</evidence>
<feature type="binding site" evidence="17">
    <location>
        <position position="231"/>
    </location>
    <ligand>
        <name>Ca(2+)</name>
        <dbReference type="ChEBI" id="CHEBI:29108"/>
        <label>2</label>
    </ligand>
</feature>
<feature type="binding site" evidence="17">
    <location>
        <position position="123"/>
    </location>
    <ligand>
        <name>Ca(2+)</name>
        <dbReference type="ChEBI" id="CHEBI:29108"/>
        <label>1</label>
    </ligand>
</feature>
<keyword evidence="7 17" id="KW-0479">Metal-binding</keyword>
<dbReference type="InterPro" id="IPR033905">
    <property type="entry name" value="Secretory_peroxidase"/>
</dbReference>
<evidence type="ECO:0000256" key="1">
    <source>
        <dbReference type="ARBA" id="ARBA00000189"/>
    </source>
</evidence>
<keyword evidence="14 20" id="KW-0376">Hydrogen peroxide</keyword>
<dbReference type="FunFam" id="1.10.520.10:FF:000009">
    <property type="entry name" value="Peroxidase"/>
    <property type="match status" value="1"/>
</dbReference>
<reference evidence="23 24" key="1">
    <citation type="journal article" date="2014" name="Agronomy (Basel)">
        <title>A Draft Genome Sequence for Ensete ventricosum, the Drought-Tolerant Tree Against Hunger.</title>
        <authorList>
            <person name="Harrison J."/>
            <person name="Moore K.A."/>
            <person name="Paszkiewicz K."/>
            <person name="Jones T."/>
            <person name="Grant M."/>
            <person name="Ambacheew D."/>
            <person name="Muzemil S."/>
            <person name="Studholme D.J."/>
        </authorList>
    </citation>
    <scope>NUCLEOTIDE SEQUENCE [LARGE SCALE GENOMIC DNA]</scope>
</reference>
<evidence type="ECO:0000256" key="14">
    <source>
        <dbReference type="ARBA" id="ARBA00023324"/>
    </source>
</evidence>
<comment type="function">
    <text evidence="20">Removal of H(2)O(2), oxidation of toxic reductants, biosynthesis and degradation of lignin, suberization, auxin catabolism, response to environmental stresses such as wounding, pathogen attack and oxidative stress.</text>
</comment>
<evidence type="ECO:0000256" key="5">
    <source>
        <dbReference type="ARBA" id="ARBA00022559"/>
    </source>
</evidence>
<feature type="disulfide bond" evidence="19">
    <location>
        <begin position="103"/>
        <end position="108"/>
    </location>
</feature>
<dbReference type="FunFam" id="1.10.420.10:FF:000006">
    <property type="entry name" value="Peroxidase"/>
    <property type="match status" value="1"/>
</dbReference>
<dbReference type="PROSITE" id="PS50873">
    <property type="entry name" value="PEROXIDASE_4"/>
    <property type="match status" value="1"/>
</dbReference>
<feature type="domain" description="Plant heme peroxidase family profile" evidence="22">
    <location>
        <begin position="60"/>
        <end position="356"/>
    </location>
</feature>
<feature type="compositionally biased region" description="Basic and acidic residues" evidence="21">
    <location>
        <begin position="1"/>
        <end position="11"/>
    </location>
</feature>
<dbReference type="Pfam" id="PF00141">
    <property type="entry name" value="peroxidase"/>
    <property type="match status" value="1"/>
</dbReference>
<evidence type="ECO:0000256" key="21">
    <source>
        <dbReference type="SAM" id="MobiDB-lite"/>
    </source>
</evidence>
<dbReference type="CDD" id="cd00693">
    <property type="entry name" value="secretory_peroxidase"/>
    <property type="match status" value="1"/>
</dbReference>
<evidence type="ECO:0000256" key="17">
    <source>
        <dbReference type="PIRSR" id="PIRSR600823-3"/>
    </source>
</evidence>
<feature type="region of interest" description="Disordered" evidence="21">
    <location>
        <begin position="1"/>
        <end position="24"/>
    </location>
</feature>
<dbReference type="AlphaFoldDB" id="A0A426Y7L3"/>
<dbReference type="Gene3D" id="1.10.420.10">
    <property type="entry name" value="Peroxidase, domain 2"/>
    <property type="match status" value="1"/>
</dbReference>
<feature type="binding site" evidence="17">
    <location>
        <position position="105"/>
    </location>
    <ligand>
        <name>Ca(2+)</name>
        <dbReference type="ChEBI" id="CHEBI:29108"/>
        <label>1</label>
    </ligand>
</feature>
<evidence type="ECO:0000256" key="10">
    <source>
        <dbReference type="ARBA" id="ARBA00023002"/>
    </source>
</evidence>